<dbReference type="OrthoDB" id="242600at2157"/>
<sequence length="85" mass="9352">MTVAAAASATVVGVALLTVGLFGVLRPYTVALWRERLDAVGSTRSWDEIEPTDWRVSLARYTFAILLAGGVLFLWMAIQQWLKLA</sequence>
<name>A0A7D5PGM4_9EURY</name>
<keyword evidence="4" id="KW-1185">Reference proteome</keyword>
<feature type="domain" description="DUF6199" evidence="2">
    <location>
        <begin position="12"/>
        <end position="74"/>
    </location>
</feature>
<feature type="transmembrane region" description="Helical" evidence="1">
    <location>
        <begin position="58"/>
        <end position="78"/>
    </location>
</feature>
<dbReference type="GeneID" id="56085705"/>
<dbReference type="InterPro" id="IPR045679">
    <property type="entry name" value="DUF6199"/>
</dbReference>
<organism evidence="3 4">
    <name type="scientific">Halosimplex pelagicum</name>
    <dbReference type="NCBI Taxonomy" id="869886"/>
    <lineage>
        <taxon>Archaea</taxon>
        <taxon>Methanobacteriati</taxon>
        <taxon>Methanobacteriota</taxon>
        <taxon>Stenosarchaea group</taxon>
        <taxon>Halobacteria</taxon>
        <taxon>Halobacteriales</taxon>
        <taxon>Haloarculaceae</taxon>
        <taxon>Halosimplex</taxon>
    </lineage>
</organism>
<keyword evidence="1" id="KW-0472">Membrane</keyword>
<protein>
    <recommendedName>
        <fullName evidence="2">DUF6199 domain-containing protein</fullName>
    </recommendedName>
</protein>
<dbReference type="EMBL" id="CP058909">
    <property type="protein sequence ID" value="QLH84500.1"/>
    <property type="molecule type" value="Genomic_DNA"/>
</dbReference>
<gene>
    <name evidence="3" type="ORF">HZS54_23910</name>
</gene>
<dbReference type="Proteomes" id="UP000509346">
    <property type="component" value="Chromosome"/>
</dbReference>
<evidence type="ECO:0000313" key="4">
    <source>
        <dbReference type="Proteomes" id="UP000509346"/>
    </source>
</evidence>
<dbReference type="AlphaFoldDB" id="A0A7D5PGM4"/>
<accession>A0A7D5PGM4</accession>
<dbReference type="RefSeq" id="WP_179919583.1">
    <property type="nucleotide sequence ID" value="NZ_CP058909.1"/>
</dbReference>
<keyword evidence="1" id="KW-1133">Transmembrane helix</keyword>
<reference evidence="3 4" key="1">
    <citation type="submission" date="2020-07" db="EMBL/GenBank/DDBJ databases">
        <title>Halosimplex litoreum sp. nov. and Halosimplex rubrum sp. nov., isolated from different salt environments.</title>
        <authorList>
            <person name="Cui H."/>
        </authorList>
    </citation>
    <scope>NUCLEOTIDE SEQUENCE [LARGE SCALE GENOMIC DNA]</scope>
    <source>
        <strain evidence="3 4">R2</strain>
    </source>
</reference>
<dbReference type="Pfam" id="PF19701">
    <property type="entry name" value="DUF6199"/>
    <property type="match status" value="1"/>
</dbReference>
<evidence type="ECO:0000256" key="1">
    <source>
        <dbReference type="SAM" id="Phobius"/>
    </source>
</evidence>
<evidence type="ECO:0000259" key="2">
    <source>
        <dbReference type="Pfam" id="PF19701"/>
    </source>
</evidence>
<keyword evidence="1" id="KW-0812">Transmembrane</keyword>
<proteinExistence type="predicted"/>
<evidence type="ECO:0000313" key="3">
    <source>
        <dbReference type="EMBL" id="QLH84500.1"/>
    </source>
</evidence>
<dbReference type="KEGG" id="hpel:HZS54_23910"/>